<evidence type="ECO:0000256" key="1">
    <source>
        <dbReference type="SAM" id="SignalP"/>
    </source>
</evidence>
<organism evidence="2 3">
    <name type="scientific">Rosa chinensis</name>
    <name type="common">China rose</name>
    <dbReference type="NCBI Taxonomy" id="74649"/>
    <lineage>
        <taxon>Eukaryota</taxon>
        <taxon>Viridiplantae</taxon>
        <taxon>Streptophyta</taxon>
        <taxon>Embryophyta</taxon>
        <taxon>Tracheophyta</taxon>
        <taxon>Spermatophyta</taxon>
        <taxon>Magnoliopsida</taxon>
        <taxon>eudicotyledons</taxon>
        <taxon>Gunneridae</taxon>
        <taxon>Pentapetalae</taxon>
        <taxon>rosids</taxon>
        <taxon>fabids</taxon>
        <taxon>Rosales</taxon>
        <taxon>Rosaceae</taxon>
        <taxon>Rosoideae</taxon>
        <taxon>Rosoideae incertae sedis</taxon>
        <taxon>Rosa</taxon>
    </lineage>
</organism>
<protein>
    <submittedName>
        <fullName evidence="2">Putative cellulase</fullName>
        <ecNumber evidence="2">3.2.1.4</ecNumber>
    </submittedName>
</protein>
<sequence>MMSILILLIVSSLGMLAMATFTSSVRHSQNYSDALLKSILFFEGQRSEGYGPPNE</sequence>
<feature type="signal peptide" evidence="1">
    <location>
        <begin position="1"/>
        <end position="19"/>
    </location>
</feature>
<comment type="caution">
    <text evidence="2">The sequence shown here is derived from an EMBL/GenBank/DDBJ whole genome shotgun (WGS) entry which is preliminary data.</text>
</comment>
<dbReference type="EC" id="3.2.1.4" evidence="2"/>
<dbReference type="AlphaFoldDB" id="A0A2P6S1N2"/>
<evidence type="ECO:0000313" key="2">
    <source>
        <dbReference type="EMBL" id="PRQ52575.1"/>
    </source>
</evidence>
<feature type="chain" id="PRO_5015184651" evidence="1">
    <location>
        <begin position="20"/>
        <end position="55"/>
    </location>
</feature>
<keyword evidence="3" id="KW-1185">Reference proteome</keyword>
<keyword evidence="2" id="KW-0326">Glycosidase</keyword>
<dbReference type="EMBL" id="PDCK01000040">
    <property type="protein sequence ID" value="PRQ52575.1"/>
    <property type="molecule type" value="Genomic_DNA"/>
</dbReference>
<name>A0A2P6S1N2_ROSCH</name>
<accession>A0A2P6S1N2</accession>
<evidence type="ECO:0000313" key="3">
    <source>
        <dbReference type="Proteomes" id="UP000238479"/>
    </source>
</evidence>
<keyword evidence="1" id="KW-0732">Signal</keyword>
<dbReference type="GO" id="GO:0008810">
    <property type="term" value="F:cellulase activity"/>
    <property type="evidence" value="ECO:0007669"/>
    <property type="project" value="UniProtKB-EC"/>
</dbReference>
<reference evidence="2 3" key="1">
    <citation type="journal article" date="2018" name="Nat. Genet.">
        <title>The Rosa genome provides new insights in the design of modern roses.</title>
        <authorList>
            <person name="Bendahmane M."/>
        </authorList>
    </citation>
    <scope>NUCLEOTIDE SEQUENCE [LARGE SCALE GENOMIC DNA]</scope>
    <source>
        <strain evidence="3">cv. Old Blush</strain>
    </source>
</reference>
<gene>
    <name evidence="2" type="ORF">RchiOBHm_Chr2g0156991</name>
</gene>
<dbReference type="Proteomes" id="UP000238479">
    <property type="component" value="Chromosome 2"/>
</dbReference>
<proteinExistence type="predicted"/>
<dbReference type="Gramene" id="PRQ52575">
    <property type="protein sequence ID" value="PRQ52575"/>
    <property type="gene ID" value="RchiOBHm_Chr2g0156991"/>
</dbReference>
<keyword evidence="2" id="KW-0378">Hydrolase</keyword>